<dbReference type="EMBL" id="ML180235">
    <property type="protein sequence ID" value="THU78228.1"/>
    <property type="molecule type" value="Genomic_DNA"/>
</dbReference>
<reference evidence="1 2" key="1">
    <citation type="journal article" date="2019" name="Nat. Ecol. Evol.">
        <title>Megaphylogeny resolves global patterns of mushroom evolution.</title>
        <authorList>
            <person name="Varga T."/>
            <person name="Krizsan K."/>
            <person name="Foldi C."/>
            <person name="Dima B."/>
            <person name="Sanchez-Garcia M."/>
            <person name="Sanchez-Ramirez S."/>
            <person name="Szollosi G.J."/>
            <person name="Szarkandi J.G."/>
            <person name="Papp V."/>
            <person name="Albert L."/>
            <person name="Andreopoulos W."/>
            <person name="Angelini C."/>
            <person name="Antonin V."/>
            <person name="Barry K.W."/>
            <person name="Bougher N.L."/>
            <person name="Buchanan P."/>
            <person name="Buyck B."/>
            <person name="Bense V."/>
            <person name="Catcheside P."/>
            <person name="Chovatia M."/>
            <person name="Cooper J."/>
            <person name="Damon W."/>
            <person name="Desjardin D."/>
            <person name="Finy P."/>
            <person name="Geml J."/>
            <person name="Haridas S."/>
            <person name="Hughes K."/>
            <person name="Justo A."/>
            <person name="Karasinski D."/>
            <person name="Kautmanova I."/>
            <person name="Kiss B."/>
            <person name="Kocsube S."/>
            <person name="Kotiranta H."/>
            <person name="LaButti K.M."/>
            <person name="Lechner B.E."/>
            <person name="Liimatainen K."/>
            <person name="Lipzen A."/>
            <person name="Lukacs Z."/>
            <person name="Mihaltcheva S."/>
            <person name="Morgado L.N."/>
            <person name="Niskanen T."/>
            <person name="Noordeloos M.E."/>
            <person name="Ohm R.A."/>
            <person name="Ortiz-Santana B."/>
            <person name="Ovrebo C."/>
            <person name="Racz N."/>
            <person name="Riley R."/>
            <person name="Savchenko A."/>
            <person name="Shiryaev A."/>
            <person name="Soop K."/>
            <person name="Spirin V."/>
            <person name="Szebenyi C."/>
            <person name="Tomsovsky M."/>
            <person name="Tulloss R.E."/>
            <person name="Uehling J."/>
            <person name="Grigoriev I.V."/>
            <person name="Vagvolgyi C."/>
            <person name="Papp T."/>
            <person name="Martin F.M."/>
            <person name="Miettinen O."/>
            <person name="Hibbett D.S."/>
            <person name="Nagy L.G."/>
        </authorList>
    </citation>
    <scope>NUCLEOTIDE SEQUENCE [LARGE SCALE GENOMIC DNA]</scope>
    <source>
        <strain evidence="1 2">CBS 962.96</strain>
    </source>
</reference>
<feature type="non-terminal residue" evidence="1">
    <location>
        <position position="1"/>
    </location>
</feature>
<proteinExistence type="predicted"/>
<dbReference type="AlphaFoldDB" id="A0A4S8KS71"/>
<dbReference type="OrthoDB" id="2917041at2759"/>
<organism evidence="1 2">
    <name type="scientific">Dendrothele bispora (strain CBS 962.96)</name>
    <dbReference type="NCBI Taxonomy" id="1314807"/>
    <lineage>
        <taxon>Eukaryota</taxon>
        <taxon>Fungi</taxon>
        <taxon>Dikarya</taxon>
        <taxon>Basidiomycota</taxon>
        <taxon>Agaricomycotina</taxon>
        <taxon>Agaricomycetes</taxon>
        <taxon>Agaricomycetidae</taxon>
        <taxon>Agaricales</taxon>
        <taxon>Agaricales incertae sedis</taxon>
        <taxon>Dendrothele</taxon>
    </lineage>
</organism>
<name>A0A4S8KS71_DENBC</name>
<keyword evidence="2" id="KW-1185">Reference proteome</keyword>
<gene>
    <name evidence="1" type="ORF">K435DRAFT_582459</name>
</gene>
<accession>A0A4S8KS71</accession>
<evidence type="ECO:0000313" key="2">
    <source>
        <dbReference type="Proteomes" id="UP000297245"/>
    </source>
</evidence>
<feature type="non-terminal residue" evidence="1">
    <location>
        <position position="88"/>
    </location>
</feature>
<evidence type="ECO:0000313" key="1">
    <source>
        <dbReference type="EMBL" id="THU78228.1"/>
    </source>
</evidence>
<sequence>TDTEQQLQTALRSSQDVIIHYKKVALSAQAFAVLANSYVGRAHTQLQEAEERRKKPKKTGYLNGDGMLKLLSGDDFFEKVLEHDKAWE</sequence>
<protein>
    <submittedName>
        <fullName evidence="1">Uncharacterized protein</fullName>
    </submittedName>
</protein>
<dbReference type="Proteomes" id="UP000297245">
    <property type="component" value="Unassembled WGS sequence"/>
</dbReference>